<dbReference type="VEuPathDB" id="FungiDB:SeMB42_g02684"/>
<keyword evidence="2" id="KW-1185">Reference proteome</keyword>
<protein>
    <submittedName>
        <fullName evidence="1">Uncharacterized protein</fullName>
    </submittedName>
</protein>
<proteinExistence type="predicted"/>
<reference evidence="1 2" key="1">
    <citation type="journal article" date="2019" name="Sci. Rep.">
        <title>Comparative genomics of chytrid fungi reveal insights into the obligate biotrophic and pathogenic lifestyle of Synchytrium endobioticum.</title>
        <authorList>
            <person name="van de Vossenberg B.T.L.H."/>
            <person name="Warris S."/>
            <person name="Nguyen H.D.T."/>
            <person name="van Gent-Pelzer M.P.E."/>
            <person name="Joly D.L."/>
            <person name="van de Geest H.C."/>
            <person name="Bonants P.J.M."/>
            <person name="Smith D.S."/>
            <person name="Levesque C.A."/>
            <person name="van der Lee T.A.J."/>
        </authorList>
    </citation>
    <scope>NUCLEOTIDE SEQUENCE [LARGE SCALE GENOMIC DNA]</scope>
    <source>
        <strain evidence="1 2">MB42</strain>
    </source>
</reference>
<gene>
    <name evidence="1" type="ORF">SeMB42_g02684</name>
</gene>
<dbReference type="EMBL" id="QEAN01000086">
    <property type="protein sequence ID" value="TPX49227.1"/>
    <property type="molecule type" value="Genomic_DNA"/>
</dbReference>
<sequence>MEHRLPSAATIGGRDPPAILFFCVQWHLLYKAWRDFALVEDGIEQGLRVLRDEDKRLKWTKKAQFVKL</sequence>
<accession>A0A507DD98</accession>
<comment type="caution">
    <text evidence="1">The sequence shown here is derived from an EMBL/GenBank/DDBJ whole genome shotgun (WGS) entry which is preliminary data.</text>
</comment>
<evidence type="ECO:0000313" key="1">
    <source>
        <dbReference type="EMBL" id="TPX49227.1"/>
    </source>
</evidence>
<dbReference type="Proteomes" id="UP000317494">
    <property type="component" value="Unassembled WGS sequence"/>
</dbReference>
<evidence type="ECO:0000313" key="2">
    <source>
        <dbReference type="Proteomes" id="UP000317494"/>
    </source>
</evidence>
<name>A0A507DD98_9FUNG</name>
<organism evidence="1 2">
    <name type="scientific">Synchytrium endobioticum</name>
    <dbReference type="NCBI Taxonomy" id="286115"/>
    <lineage>
        <taxon>Eukaryota</taxon>
        <taxon>Fungi</taxon>
        <taxon>Fungi incertae sedis</taxon>
        <taxon>Chytridiomycota</taxon>
        <taxon>Chytridiomycota incertae sedis</taxon>
        <taxon>Chytridiomycetes</taxon>
        <taxon>Synchytriales</taxon>
        <taxon>Synchytriaceae</taxon>
        <taxon>Synchytrium</taxon>
    </lineage>
</organism>
<dbReference type="AlphaFoldDB" id="A0A507DD98"/>